<evidence type="ECO:0000313" key="3">
    <source>
        <dbReference type="Proteomes" id="UP000320048"/>
    </source>
</evidence>
<dbReference type="AlphaFoldDB" id="A0A537J8A2"/>
<accession>A0A537J8A2</accession>
<sequence>MKEREPDTPVYVISVAADLIGCHPRTLRIYEERGLLSPVRRHRIPGT</sequence>
<name>A0A537J8A2_9BACT</name>
<dbReference type="SUPFAM" id="SSF46955">
    <property type="entry name" value="Putative DNA-binding domain"/>
    <property type="match status" value="1"/>
</dbReference>
<gene>
    <name evidence="2" type="ORF">E6H04_10070</name>
</gene>
<dbReference type="GO" id="GO:0003677">
    <property type="term" value="F:DNA binding"/>
    <property type="evidence" value="ECO:0007669"/>
    <property type="project" value="UniProtKB-KW"/>
</dbReference>
<organism evidence="2 3">
    <name type="scientific">Candidatus Segetimicrobium genomatis</name>
    <dbReference type="NCBI Taxonomy" id="2569760"/>
    <lineage>
        <taxon>Bacteria</taxon>
        <taxon>Bacillati</taxon>
        <taxon>Candidatus Sysuimicrobiota</taxon>
        <taxon>Candidatus Sysuimicrobiia</taxon>
        <taxon>Candidatus Sysuimicrobiales</taxon>
        <taxon>Candidatus Segetimicrobiaceae</taxon>
        <taxon>Candidatus Segetimicrobium</taxon>
    </lineage>
</organism>
<keyword evidence="2" id="KW-0238">DNA-binding</keyword>
<evidence type="ECO:0000313" key="2">
    <source>
        <dbReference type="EMBL" id="TMI79730.1"/>
    </source>
</evidence>
<dbReference type="EMBL" id="VBAO01000264">
    <property type="protein sequence ID" value="TMI79730.1"/>
    <property type="molecule type" value="Genomic_DNA"/>
</dbReference>
<evidence type="ECO:0000259" key="1">
    <source>
        <dbReference type="PROSITE" id="PS50937"/>
    </source>
</evidence>
<comment type="caution">
    <text evidence="2">The sequence shown here is derived from an EMBL/GenBank/DDBJ whole genome shotgun (WGS) entry which is preliminary data.</text>
</comment>
<dbReference type="Proteomes" id="UP000320048">
    <property type="component" value="Unassembled WGS sequence"/>
</dbReference>
<dbReference type="GO" id="GO:0006355">
    <property type="term" value="P:regulation of DNA-templated transcription"/>
    <property type="evidence" value="ECO:0007669"/>
    <property type="project" value="InterPro"/>
</dbReference>
<protein>
    <submittedName>
        <fullName evidence="2">MerR family DNA-binding transcriptional regulator</fullName>
    </submittedName>
</protein>
<feature type="domain" description="HTH merR-type" evidence="1">
    <location>
        <begin position="10"/>
        <end position="47"/>
    </location>
</feature>
<dbReference type="PROSITE" id="PS00552">
    <property type="entry name" value="HTH_MERR_1"/>
    <property type="match status" value="1"/>
</dbReference>
<dbReference type="Pfam" id="PF00376">
    <property type="entry name" value="MerR"/>
    <property type="match status" value="1"/>
</dbReference>
<reference evidence="2 3" key="1">
    <citation type="journal article" date="2019" name="Nat. Microbiol.">
        <title>Mediterranean grassland soil C-N compound turnover is dependent on rainfall and depth, and is mediated by genomically divergent microorganisms.</title>
        <authorList>
            <person name="Diamond S."/>
            <person name="Andeer P.F."/>
            <person name="Li Z."/>
            <person name="Crits-Christoph A."/>
            <person name="Burstein D."/>
            <person name="Anantharaman K."/>
            <person name="Lane K.R."/>
            <person name="Thomas B.C."/>
            <person name="Pan C."/>
            <person name="Northen T.R."/>
            <person name="Banfield J.F."/>
        </authorList>
    </citation>
    <scope>NUCLEOTIDE SEQUENCE [LARGE SCALE GENOMIC DNA]</scope>
    <source>
        <strain evidence="2">NP_7</strain>
    </source>
</reference>
<dbReference type="Gene3D" id="1.10.1660.10">
    <property type="match status" value="1"/>
</dbReference>
<dbReference type="InterPro" id="IPR000551">
    <property type="entry name" value="MerR-type_HTH_dom"/>
</dbReference>
<dbReference type="PROSITE" id="PS50937">
    <property type="entry name" value="HTH_MERR_2"/>
    <property type="match status" value="1"/>
</dbReference>
<proteinExistence type="predicted"/>
<dbReference type="InterPro" id="IPR009061">
    <property type="entry name" value="DNA-bd_dom_put_sf"/>
</dbReference>